<evidence type="ECO:0000259" key="1">
    <source>
        <dbReference type="Pfam" id="PF21800"/>
    </source>
</evidence>
<dbReference type="GO" id="GO:0003723">
    <property type="term" value="F:RNA binding"/>
    <property type="evidence" value="ECO:0007669"/>
    <property type="project" value="UniProtKB-KW"/>
</dbReference>
<dbReference type="InterPro" id="IPR036612">
    <property type="entry name" value="KH_dom_type_1_sf"/>
</dbReference>
<evidence type="ECO:0000313" key="2">
    <source>
        <dbReference type="EMBL" id="KAK9920233.1"/>
    </source>
</evidence>
<organism evidence="2 3">
    <name type="scientific">Rubus argutus</name>
    <name type="common">Southern blackberry</name>
    <dbReference type="NCBI Taxonomy" id="59490"/>
    <lineage>
        <taxon>Eukaryota</taxon>
        <taxon>Viridiplantae</taxon>
        <taxon>Streptophyta</taxon>
        <taxon>Embryophyta</taxon>
        <taxon>Tracheophyta</taxon>
        <taxon>Spermatophyta</taxon>
        <taxon>Magnoliopsida</taxon>
        <taxon>eudicotyledons</taxon>
        <taxon>Gunneridae</taxon>
        <taxon>Pentapetalae</taxon>
        <taxon>rosids</taxon>
        <taxon>fabids</taxon>
        <taxon>Rosales</taxon>
        <taxon>Rosaceae</taxon>
        <taxon>Rosoideae</taxon>
        <taxon>Rosoideae incertae sedis</taxon>
        <taxon>Rubus</taxon>
    </lineage>
</organism>
<gene>
    <name evidence="2" type="ORF">M0R45_028791</name>
</gene>
<dbReference type="Gene3D" id="3.30.1370.10">
    <property type="entry name" value="K Homology domain, type 1"/>
    <property type="match status" value="1"/>
</dbReference>
<dbReference type="InterPro" id="IPR048548">
    <property type="entry name" value="KRR1-like_KH2"/>
</dbReference>
<accession>A0AAW1W8S8</accession>
<dbReference type="AlphaFoldDB" id="A0AAW1W8S8"/>
<reference evidence="2 3" key="1">
    <citation type="journal article" date="2023" name="G3 (Bethesda)">
        <title>A chromosome-length genome assembly and annotation of blackberry (Rubus argutus, cv. 'Hillquist').</title>
        <authorList>
            <person name="Bruna T."/>
            <person name="Aryal R."/>
            <person name="Dudchenko O."/>
            <person name="Sargent D.J."/>
            <person name="Mead D."/>
            <person name="Buti M."/>
            <person name="Cavallini A."/>
            <person name="Hytonen T."/>
            <person name="Andres J."/>
            <person name="Pham M."/>
            <person name="Weisz D."/>
            <person name="Mascagni F."/>
            <person name="Usai G."/>
            <person name="Natali L."/>
            <person name="Bassil N."/>
            <person name="Fernandez G.E."/>
            <person name="Lomsadze A."/>
            <person name="Armour M."/>
            <person name="Olukolu B."/>
            <person name="Poorten T."/>
            <person name="Britton C."/>
            <person name="Davik J."/>
            <person name="Ashrafi H."/>
            <person name="Aiden E.L."/>
            <person name="Borodovsky M."/>
            <person name="Worthington M."/>
        </authorList>
    </citation>
    <scope>NUCLEOTIDE SEQUENCE [LARGE SCALE GENOMIC DNA]</scope>
    <source>
        <strain evidence="2">PI 553951</strain>
    </source>
</reference>
<proteinExistence type="predicted"/>
<keyword evidence="3" id="KW-1185">Reference proteome</keyword>
<dbReference type="Pfam" id="PF21800">
    <property type="entry name" value="KH_KRR1_2nd"/>
    <property type="match status" value="1"/>
</dbReference>
<comment type="caution">
    <text evidence="2">The sequence shown here is derived from an EMBL/GenBank/DDBJ whole genome shotgun (WGS) entry which is preliminary data.</text>
</comment>
<sequence length="115" mass="13291">MAIRILNRNDWDIIKFGCQKDGLCSKFGITREQFFERRNLLSHPSLKEIGDLILCDIFMVGDILVVVGPINSLKWVRTIVEDCIAHKILPGVRIKFVKEAIMLVVEERRLEALRL</sequence>
<evidence type="ECO:0000313" key="3">
    <source>
        <dbReference type="Proteomes" id="UP001457282"/>
    </source>
</evidence>
<protein>
    <recommendedName>
        <fullName evidence="1">KRR1 small subunit processome component second KH domain-containing protein</fullName>
    </recommendedName>
</protein>
<feature type="domain" description="KRR1 small subunit processome component second KH" evidence="1">
    <location>
        <begin position="30"/>
        <end position="95"/>
    </location>
</feature>
<dbReference type="Proteomes" id="UP001457282">
    <property type="component" value="Unassembled WGS sequence"/>
</dbReference>
<dbReference type="EMBL" id="JBEDUW010000006">
    <property type="protein sequence ID" value="KAK9920233.1"/>
    <property type="molecule type" value="Genomic_DNA"/>
</dbReference>
<name>A0AAW1W8S8_RUBAR</name>